<keyword evidence="8" id="KW-1185">Reference proteome</keyword>
<reference evidence="7 8" key="1">
    <citation type="journal article" date="2018" name="Genome Announc.">
        <title>Ignatzschineria cameli sp. nov., isolated from necrotic foot tissue of dromedaries (Camelus dromedarius) and associated maggots (Wohlfahrtia species) in Dubai.</title>
        <authorList>
            <person name="Tsang C.C."/>
            <person name="Tang J.Y."/>
            <person name="Fong J.Y."/>
            <person name="Kinne J."/>
            <person name="Lee H.H."/>
            <person name="Joseph M."/>
            <person name="Jose S."/>
            <person name="Schuster R.K."/>
            <person name="Tang Y."/>
            <person name="Sivakumar S."/>
            <person name="Chen J.H."/>
            <person name="Teng J.L."/>
            <person name="Lau S.K."/>
            <person name="Wernery U."/>
            <person name="Woo P.C."/>
        </authorList>
    </citation>
    <scope>NUCLEOTIDE SEQUENCE [LARGE SCALE GENOMIC DNA]</scope>
    <source>
        <strain evidence="7 8">KCTC 22643</strain>
    </source>
</reference>
<gene>
    <name evidence="7" type="ORF">DC082_05435</name>
</gene>
<dbReference type="SUPFAM" id="SSF52540">
    <property type="entry name" value="P-loop containing nucleoside triphosphate hydrolases"/>
    <property type="match status" value="1"/>
</dbReference>
<dbReference type="PANTHER" id="PTHR42794">
    <property type="entry name" value="HEMIN IMPORT ATP-BINDING PROTEIN HMUV"/>
    <property type="match status" value="1"/>
</dbReference>
<dbReference type="RefSeq" id="WP_109236051.1">
    <property type="nucleotide sequence ID" value="NZ_BMXZ01000001.1"/>
</dbReference>
<protein>
    <submittedName>
        <fullName evidence="7">Hemin ABC transporter ATP-binding protein</fullName>
    </submittedName>
</protein>
<dbReference type="Pfam" id="PF00005">
    <property type="entry name" value="ABC_tran"/>
    <property type="match status" value="1"/>
</dbReference>
<dbReference type="InterPro" id="IPR003439">
    <property type="entry name" value="ABC_transporter-like_ATP-bd"/>
</dbReference>
<comment type="caution">
    <text evidence="7">The sequence shown here is derived from an EMBL/GenBank/DDBJ whole genome shotgun (WGS) entry which is preliminary data.</text>
</comment>
<proteinExistence type="predicted"/>
<dbReference type="PROSITE" id="PS50893">
    <property type="entry name" value="ABC_TRANSPORTER_2"/>
    <property type="match status" value="1"/>
</dbReference>
<evidence type="ECO:0000256" key="4">
    <source>
        <dbReference type="ARBA" id="ARBA00022967"/>
    </source>
</evidence>
<dbReference type="CDD" id="cd03214">
    <property type="entry name" value="ABC_Iron-Siderophores_B12_Hemin"/>
    <property type="match status" value="1"/>
</dbReference>
<dbReference type="EMBL" id="QEWR01000002">
    <property type="protein sequence ID" value="PWD84966.1"/>
    <property type="molecule type" value="Genomic_DNA"/>
</dbReference>
<evidence type="ECO:0000313" key="7">
    <source>
        <dbReference type="EMBL" id="PWD84966.1"/>
    </source>
</evidence>
<evidence type="ECO:0000259" key="6">
    <source>
        <dbReference type="PROSITE" id="PS50893"/>
    </source>
</evidence>
<keyword evidence="4" id="KW-1278">Translocase</keyword>
<feature type="domain" description="ABC transporter" evidence="6">
    <location>
        <begin position="2"/>
        <end position="247"/>
    </location>
</feature>
<sequence>MFTLNGVTLKYQNRVLINIPQLTIPQGGFTALIGPNGAGKTTLLTLLAGDAEPSSGAILFNERALSEYSVSELSTKRSVLPQTEHIPFALNARAIILMGLMPHQVEPQHPDVEPLLKDLVTTLELEKIIEQPYQRLSGGEQHRVQIARVLIQTLFTKEQNDRALRDKVMLLDEPFNHLDLYHQQQLLRYFKKLTQMGLTIICVMHDLNHALQVSDRLILLKGGEIVGEHTPAQLWQSKKLEEVFKVNFITLNDPQDSRFSTLAFKI</sequence>
<evidence type="ECO:0000256" key="1">
    <source>
        <dbReference type="ARBA" id="ARBA00022448"/>
    </source>
</evidence>
<comment type="function">
    <text evidence="5">Part of the ABC transporter complex HmuTUV involved in hemin import. Responsible for energy coupling to the transport system.</text>
</comment>
<evidence type="ECO:0000256" key="5">
    <source>
        <dbReference type="ARBA" id="ARBA00037066"/>
    </source>
</evidence>
<dbReference type="GO" id="GO:0005524">
    <property type="term" value="F:ATP binding"/>
    <property type="evidence" value="ECO:0007669"/>
    <property type="project" value="UniProtKB-KW"/>
</dbReference>
<evidence type="ECO:0000256" key="3">
    <source>
        <dbReference type="ARBA" id="ARBA00022840"/>
    </source>
</evidence>
<keyword evidence="2" id="KW-0547">Nucleotide-binding</keyword>
<name>A0A2U2APA8_9GAMM</name>
<dbReference type="InterPro" id="IPR027417">
    <property type="entry name" value="P-loop_NTPase"/>
</dbReference>
<dbReference type="SMART" id="SM00382">
    <property type="entry name" value="AAA"/>
    <property type="match status" value="1"/>
</dbReference>
<dbReference type="Proteomes" id="UP000244948">
    <property type="component" value="Unassembled WGS sequence"/>
</dbReference>
<organism evidence="7 8">
    <name type="scientific">Ignatzschineria indica</name>
    <dbReference type="NCBI Taxonomy" id="472583"/>
    <lineage>
        <taxon>Bacteria</taxon>
        <taxon>Pseudomonadati</taxon>
        <taxon>Pseudomonadota</taxon>
        <taxon>Gammaproteobacteria</taxon>
        <taxon>Cardiobacteriales</taxon>
        <taxon>Ignatzschineriaceae</taxon>
        <taxon>Ignatzschineria</taxon>
    </lineage>
</organism>
<keyword evidence="3 7" id="KW-0067">ATP-binding</keyword>
<keyword evidence="1" id="KW-0813">Transport</keyword>
<evidence type="ECO:0000256" key="2">
    <source>
        <dbReference type="ARBA" id="ARBA00022741"/>
    </source>
</evidence>
<accession>A0A2U2APA8</accession>
<dbReference type="AlphaFoldDB" id="A0A2U2APA8"/>
<dbReference type="GO" id="GO:0016887">
    <property type="term" value="F:ATP hydrolysis activity"/>
    <property type="evidence" value="ECO:0007669"/>
    <property type="project" value="InterPro"/>
</dbReference>
<dbReference type="PANTHER" id="PTHR42794:SF1">
    <property type="entry name" value="HEMIN IMPORT ATP-BINDING PROTEIN HMUV"/>
    <property type="match status" value="1"/>
</dbReference>
<dbReference type="Gene3D" id="3.40.50.300">
    <property type="entry name" value="P-loop containing nucleotide triphosphate hydrolases"/>
    <property type="match status" value="1"/>
</dbReference>
<evidence type="ECO:0000313" key="8">
    <source>
        <dbReference type="Proteomes" id="UP000244948"/>
    </source>
</evidence>
<dbReference type="InterPro" id="IPR003593">
    <property type="entry name" value="AAA+_ATPase"/>
</dbReference>